<organism evidence="3 4">
    <name type="scientific">Polarella glacialis</name>
    <name type="common">Dinoflagellate</name>
    <dbReference type="NCBI Taxonomy" id="89957"/>
    <lineage>
        <taxon>Eukaryota</taxon>
        <taxon>Sar</taxon>
        <taxon>Alveolata</taxon>
        <taxon>Dinophyceae</taxon>
        <taxon>Suessiales</taxon>
        <taxon>Suessiaceae</taxon>
        <taxon>Polarella</taxon>
    </lineage>
</organism>
<evidence type="ECO:0000313" key="3">
    <source>
        <dbReference type="EMBL" id="CAE8696399.1"/>
    </source>
</evidence>
<dbReference type="Proteomes" id="UP000626109">
    <property type="component" value="Unassembled WGS sequence"/>
</dbReference>
<gene>
    <name evidence="3" type="ORF">PGLA2088_LOCUS29817</name>
</gene>
<protein>
    <submittedName>
        <fullName evidence="3">Uncharacterized protein</fullName>
    </submittedName>
</protein>
<dbReference type="InterPro" id="IPR052055">
    <property type="entry name" value="Hepadnavirus_pol/RT"/>
</dbReference>
<feature type="transmembrane region" description="Helical" evidence="2">
    <location>
        <begin position="2549"/>
        <end position="2573"/>
    </location>
</feature>
<feature type="compositionally biased region" description="Low complexity" evidence="1">
    <location>
        <begin position="2489"/>
        <end position="2502"/>
    </location>
</feature>
<feature type="region of interest" description="Disordered" evidence="1">
    <location>
        <begin position="1484"/>
        <end position="1518"/>
    </location>
</feature>
<sequence length="2575" mass="283775">MEEAWSALPPSLARRLRQAGFGPGEPEVLAQACDVDGGDQANFMAQLGFVEDDVVEFNKAYDGLAVVLTIAESKAALKRRRRSLLHQSYKTMVVEEVGRQAEALRLSSLLARVRVPRSTTGVVGAKWVCKRTSRLHAEVDPNRRAAIELEEKIRWAAEVIKILKDAKLPIVLAAEMAMDPDRALASCTGRAARTIRKRVREFWKLRGWLMRVHAVLWPLHAGHLVDYLLDRGDEPCARTVPGSVVSAVRFLERCGDVGADSAVADDRLVTAVLQDLTIQLSVGAPATRKAAMYLVVMVLALEFYVVDETNAVYTRIFAWVKLIKLWCSLRHDDCLGVRPELLRLLPRGLEGQLERTKTPQDRAEGSDATLAGVPWLAVGFELMGQGSFCFARDYLLPMPMESMQGAVAKPVDWAAATAMSRALLVDLKEVCRKDGTWVSVPDSPLFLNKSAATLHSEHSERNWLPSLAALEDVPKIQRDCLGRWMPDASDDYARTARQVVYGIQKLIVKKFQTNPSEMEAYLDKKGLGSLEVKRVMKKLDVKAMLARDSVVAVPAGQPDPVDASLDNDGFGPASVGSLLGSDAPRARTKYFIAYTAKRKISRLRLTGGCHRVPGLDVKDYEFVDDKDQLEWNAFCHSCWRQGRTPEEEDREAILATGGLASEVPEQGGDVSSTDETVFLRDTNGTAWANCSLDEGQGVGSAMPLPVITAAERAEAMTLASSDLRYHFAEIGVDEDVQAAVYRGGFTSLRLFAGLDETRAAVKACLADDFGLDAATDLATRRRVALVLAAWESSKDQVLADDRRKAALGPLREAEVPSKSFVGLRLEQVDNNEPKVEDLREVTSVEDGESEYMMSVIDHASGAVKVKRGTISASSPLTPEDLRMRRRRIGLAWCFVLTKHTNRPWLLGTSVEDYRQLSDHVLGAQVKGLESKSESGQVICKPSWAQVLHYDYEVRKFAYAAIRNGAKPNISSALKDACRDAQTLQLHLVGPMMLCARAERDAGASSGSGLKRKRTWDEAPEDSWRKPVKGKGKGKGKNSEFKVNGLYTKIPQSGKLICFAFQKGTCKGSCGKEHVCQQCLGNHAITGCGNRPRGKGGDTAEAKGLALIQGVEVPGTRLAVLHQIAGPPSLGPEAIVHRPEGPAGHKRMPALLNSSAPKRTKMDKSVQWADGRPGQSLSTAEATLSKLRAKLLVLKAAREKVPSGATVTVVEGRVPVSPGELRVLYLFAGKKRKADLRWHLEKLGAEFKVKVALKEVDLHNGEERDMVDEENWQMILDKINAREFDIVISTPPRSTWTRAVWSKSAGPSPLRSKQHPWGFPWLNGWRRRKADIGSILVRRALQAAEAATGAGARWLLEHPEDLGRMSAGDPASLWQLEGTHRLVENTEAVTVAMHQCQFPGVNMANPTRLAGTLANLTSLGHPGWPRFDKNNFYKGPLPGHCGHSHREVAFVTEPTAAFPPAMCDALATLVMQDYLFHANLRQQDTAPEGGRSAVSLRSRDQVREAEEVEDAESEVDEDGFAKAKKGDGVWGWGSALTASCAGRVKDFEDGAGLCSPGRWAPERRSVEESGLGEELRSRLLKLLCDEMDVKKTDSPFGAELEEQGRAIWVKTLKEWGSKVATTVPQANQELRLQSLEEHLRICGDPDFRAFYSSSVSFAKGVSIGIKMKLPRVPAVFERKTKWRKYGVEEGPPHDKENYVSAKDHLLEVDESEARRKYGDELLVAAIGAIDKGDSTFRVIHDGTHAVQVNPRLRARDQHRSPGSGEIKTVLRLSKRPGSILGLTGDVKRARRLPRVREDEWGYQACQLRPGRIWLNEVGTFGVGSIAYHWARLAGGACRAIMYLMGTRWLFQLLYADDFNWSASGPHLHEDLLLAVFFLRVMGMPLSWKKFKGGFAYEWVGYWQDFEQRAVGISEGRARWLADWCQRTLADGSVHAAEFRSVLGRFGFALNALETFKPFLGPMHAWSSAIPPQAVLLLPVMIRFVLKYLMNRLREGSRLAPCGDAPAEATERFRADAKAEGDDVCIGGCEIVDADADTMAARWYSERLTRVNAPWVFDSGEPFRVIAALELLGTLACVVAFPVEKRPEGIAKLTLGGTTDNMGNRDAVSKLSTTKFPLSAVLMELAAQLHQRGLAMELQWAPRLQNWQADALSNGDFRGFDPTKRVRVDMLNYKWLVLNEMITEGSKLYKSIREAKVEKSKRLLHKTFVKGASGSDWHYNVGSGSGSNGQWENQRSSWDSSSRQWQSPCNEPKAWEAKQRPAWSPPESTSASAFSSSCRVQSAPPMKADKEESLKNRSNAQRVSDGDCAAGPVEGGFVRRRLSASREPQQQGQAVALMENISLLGQAAGGRVWRAGGLPDAKENEDGHDRDAMLAKLVDIVHTMLLRSPDIAEGLGQPARRFSRSGGARSEWGWQPDYRRHSRRFSGSGVSRAADEPGGRTMLAMTPDRQRPVPVGSSQRRFSAPGRGQETPAGHQSGCKRFSAPGGLPAGGSQASVSMSASADASEKGRPARQSAFTAPRIEAAALLAANPPSSASWDWPMSRPESWFRLWLFFSFYLKKCCYLLLFVFCFFYLTP</sequence>
<dbReference type="PANTHER" id="PTHR33050">
    <property type="entry name" value="REVERSE TRANSCRIPTASE DOMAIN-CONTAINING PROTEIN"/>
    <property type="match status" value="1"/>
</dbReference>
<comment type="caution">
    <text evidence="3">The sequence shown here is derived from an EMBL/GenBank/DDBJ whole genome shotgun (WGS) entry which is preliminary data.</text>
</comment>
<keyword evidence="2" id="KW-1133">Transmembrane helix</keyword>
<feature type="region of interest" description="Disordered" evidence="1">
    <location>
        <begin position="2218"/>
        <end position="2309"/>
    </location>
</feature>
<reference evidence="3" key="1">
    <citation type="submission" date="2021-02" db="EMBL/GenBank/DDBJ databases">
        <authorList>
            <person name="Dougan E. K."/>
            <person name="Rhodes N."/>
            <person name="Thang M."/>
            <person name="Chan C."/>
        </authorList>
    </citation>
    <scope>NUCLEOTIDE SEQUENCE</scope>
</reference>
<keyword evidence="2" id="KW-0812">Transmembrane</keyword>
<evidence type="ECO:0000256" key="1">
    <source>
        <dbReference type="SAM" id="MobiDB-lite"/>
    </source>
</evidence>
<feature type="region of interest" description="Disordered" evidence="1">
    <location>
        <begin position="1002"/>
        <end position="1036"/>
    </location>
</feature>
<proteinExistence type="predicted"/>
<name>A0A813K720_POLGL</name>
<dbReference type="PANTHER" id="PTHR33050:SF7">
    <property type="entry name" value="RIBONUCLEASE H"/>
    <property type="match status" value="1"/>
</dbReference>
<keyword evidence="2" id="KW-0472">Membrane</keyword>
<accession>A0A813K720</accession>
<feature type="compositionally biased region" description="Low complexity" evidence="1">
    <location>
        <begin position="2232"/>
        <end position="2245"/>
    </location>
</feature>
<feature type="compositionally biased region" description="Acidic residues" evidence="1">
    <location>
        <begin position="1505"/>
        <end position="1517"/>
    </location>
</feature>
<feature type="compositionally biased region" description="Basic residues" evidence="1">
    <location>
        <begin position="1025"/>
        <end position="1035"/>
    </location>
</feature>
<dbReference type="EMBL" id="CAJNNW010028500">
    <property type="protein sequence ID" value="CAE8696399.1"/>
    <property type="molecule type" value="Genomic_DNA"/>
</dbReference>
<feature type="region of interest" description="Disordered" evidence="1">
    <location>
        <begin position="2420"/>
        <end position="2513"/>
    </location>
</feature>
<evidence type="ECO:0000313" key="4">
    <source>
        <dbReference type="Proteomes" id="UP000626109"/>
    </source>
</evidence>
<feature type="compositionally biased region" description="Low complexity" evidence="1">
    <location>
        <begin position="2263"/>
        <end position="2275"/>
    </location>
</feature>
<evidence type="ECO:0000256" key="2">
    <source>
        <dbReference type="SAM" id="Phobius"/>
    </source>
</evidence>